<keyword evidence="2" id="KW-1185">Reference proteome</keyword>
<accession>A0A7W3U4N9</accession>
<sequence>MLVLIDESGDPGFKLVRGSSSHFVIAMVVFDDFAEAERTSAAIGTLRQQLALKAEFKFSKCHDDIKDAFFDCVRGCRFSVRALVVDKSAIYSENLRERKELFYNFFVKLLLANDHGVLTDARIKIDGSGDRRFKNELNTYLRHQLQPGQVRSIRFAESHRDNLIQLADMASGAIFRSYRADDRKHADRWRQVLARAGRLGDVWDFR</sequence>
<dbReference type="AlphaFoldDB" id="A0A7W3U4N9"/>
<proteinExistence type="predicted"/>
<reference evidence="1 2" key="1">
    <citation type="submission" date="2020-07" db="EMBL/GenBank/DDBJ databases">
        <authorList>
            <person name="Xu S."/>
            <person name="Li A."/>
        </authorList>
    </citation>
    <scope>NUCLEOTIDE SEQUENCE [LARGE SCALE GENOMIC DNA]</scope>
    <source>
        <strain evidence="1 2">SG-8</strain>
    </source>
</reference>
<organism evidence="1 2">
    <name type="scientific">Marilutibacter penaei</name>
    <dbReference type="NCBI Taxonomy" id="2759900"/>
    <lineage>
        <taxon>Bacteria</taxon>
        <taxon>Pseudomonadati</taxon>
        <taxon>Pseudomonadota</taxon>
        <taxon>Gammaproteobacteria</taxon>
        <taxon>Lysobacterales</taxon>
        <taxon>Lysobacteraceae</taxon>
        <taxon>Marilutibacter</taxon>
    </lineage>
</organism>
<gene>
    <name evidence="1" type="ORF">H4F99_08495</name>
</gene>
<dbReference type="Pfam" id="PF12686">
    <property type="entry name" value="DUF3800"/>
    <property type="match status" value="1"/>
</dbReference>
<dbReference type="InterPro" id="IPR024524">
    <property type="entry name" value="DUF3800"/>
</dbReference>
<evidence type="ECO:0000313" key="2">
    <source>
        <dbReference type="Proteomes" id="UP000552587"/>
    </source>
</evidence>
<dbReference type="EMBL" id="JACHTE010000005">
    <property type="protein sequence ID" value="MBB1088525.1"/>
    <property type="molecule type" value="Genomic_DNA"/>
</dbReference>
<comment type="caution">
    <text evidence="1">The sequence shown here is derived from an EMBL/GenBank/DDBJ whole genome shotgun (WGS) entry which is preliminary data.</text>
</comment>
<dbReference type="RefSeq" id="WP_182669304.1">
    <property type="nucleotide sequence ID" value="NZ_JACHTE010000005.1"/>
</dbReference>
<name>A0A7W3U4N9_9GAMM</name>
<dbReference type="Proteomes" id="UP000552587">
    <property type="component" value="Unassembled WGS sequence"/>
</dbReference>
<protein>
    <submittedName>
        <fullName evidence="1">DUF3800 domain-containing protein</fullName>
    </submittedName>
</protein>
<evidence type="ECO:0000313" key="1">
    <source>
        <dbReference type="EMBL" id="MBB1088525.1"/>
    </source>
</evidence>